<evidence type="ECO:0000256" key="1">
    <source>
        <dbReference type="ARBA" id="ARBA00004236"/>
    </source>
</evidence>
<sequence>MKSKWWLISLLVCLAVACLSPLASSSPDGLERVAEDKGFIDLAGEAPFQIIADYVFPGIGNEALATILAGLIGTLILFGMVYGLAWLLVLRKKELA</sequence>
<evidence type="ECO:0000256" key="2">
    <source>
        <dbReference type="ARBA" id="ARBA00022475"/>
    </source>
</evidence>
<evidence type="ECO:0000259" key="7">
    <source>
        <dbReference type="Pfam" id="PF13190"/>
    </source>
</evidence>
<feature type="domain" description="PDGLE" evidence="7">
    <location>
        <begin position="4"/>
        <end position="88"/>
    </location>
</feature>
<gene>
    <name evidence="8" type="ORF">S03H2_46961</name>
</gene>
<keyword evidence="4 6" id="KW-1133">Transmembrane helix</keyword>
<organism evidence="8">
    <name type="scientific">marine sediment metagenome</name>
    <dbReference type="NCBI Taxonomy" id="412755"/>
    <lineage>
        <taxon>unclassified sequences</taxon>
        <taxon>metagenomes</taxon>
        <taxon>ecological metagenomes</taxon>
    </lineage>
</organism>
<dbReference type="Pfam" id="PF13190">
    <property type="entry name" value="PDGLE"/>
    <property type="match status" value="1"/>
</dbReference>
<name>X1IFE8_9ZZZZ</name>
<feature type="transmembrane region" description="Helical" evidence="6">
    <location>
        <begin position="63"/>
        <end position="90"/>
    </location>
</feature>
<proteinExistence type="predicted"/>
<dbReference type="PROSITE" id="PS51257">
    <property type="entry name" value="PROKAR_LIPOPROTEIN"/>
    <property type="match status" value="1"/>
</dbReference>
<reference evidence="8" key="1">
    <citation type="journal article" date="2014" name="Front. Microbiol.">
        <title>High frequency of phylogenetically diverse reductive dehalogenase-homologous genes in deep subseafloor sedimentary metagenomes.</title>
        <authorList>
            <person name="Kawai M."/>
            <person name="Futagami T."/>
            <person name="Toyoda A."/>
            <person name="Takaki Y."/>
            <person name="Nishi S."/>
            <person name="Hori S."/>
            <person name="Arai W."/>
            <person name="Tsubouchi T."/>
            <person name="Morono Y."/>
            <person name="Uchiyama I."/>
            <person name="Ito T."/>
            <person name="Fujiyama A."/>
            <person name="Inagaki F."/>
            <person name="Takami H."/>
        </authorList>
    </citation>
    <scope>NUCLEOTIDE SEQUENCE</scope>
    <source>
        <strain evidence="8">Expedition CK06-06</strain>
    </source>
</reference>
<evidence type="ECO:0000256" key="3">
    <source>
        <dbReference type="ARBA" id="ARBA00022692"/>
    </source>
</evidence>
<keyword evidence="5 6" id="KW-0472">Membrane</keyword>
<keyword evidence="2" id="KW-1003">Cell membrane</keyword>
<evidence type="ECO:0000256" key="6">
    <source>
        <dbReference type="SAM" id="Phobius"/>
    </source>
</evidence>
<keyword evidence="3 6" id="KW-0812">Transmembrane</keyword>
<dbReference type="AlphaFoldDB" id="X1IFE8"/>
<dbReference type="InterPro" id="IPR025937">
    <property type="entry name" value="PDGLE_dom"/>
</dbReference>
<evidence type="ECO:0000256" key="5">
    <source>
        <dbReference type="ARBA" id="ARBA00023136"/>
    </source>
</evidence>
<comment type="subcellular location">
    <subcellularLocation>
        <location evidence="1">Cell membrane</location>
    </subcellularLocation>
</comment>
<dbReference type="GO" id="GO:0005886">
    <property type="term" value="C:plasma membrane"/>
    <property type="evidence" value="ECO:0007669"/>
    <property type="project" value="UniProtKB-SubCell"/>
</dbReference>
<protein>
    <recommendedName>
        <fullName evidence="7">PDGLE domain-containing protein</fullName>
    </recommendedName>
</protein>
<accession>X1IFE8</accession>
<evidence type="ECO:0000313" key="8">
    <source>
        <dbReference type="EMBL" id="GAH67960.1"/>
    </source>
</evidence>
<comment type="caution">
    <text evidence="8">The sequence shown here is derived from an EMBL/GenBank/DDBJ whole genome shotgun (WGS) entry which is preliminary data.</text>
</comment>
<evidence type="ECO:0000256" key="4">
    <source>
        <dbReference type="ARBA" id="ARBA00022989"/>
    </source>
</evidence>
<dbReference type="EMBL" id="BARU01029528">
    <property type="protein sequence ID" value="GAH67960.1"/>
    <property type="molecule type" value="Genomic_DNA"/>
</dbReference>